<name>A0A7Y7YG19_9PSED</name>
<dbReference type="Proteomes" id="UP000520592">
    <property type="component" value="Unassembled WGS sequence"/>
</dbReference>
<evidence type="ECO:0000256" key="3">
    <source>
        <dbReference type="ARBA" id="ARBA00022729"/>
    </source>
</evidence>
<feature type="domain" description="Solute-binding protein family 3/N-terminal" evidence="6">
    <location>
        <begin position="28"/>
        <end position="277"/>
    </location>
</feature>
<proteinExistence type="inferred from homology"/>
<feature type="signal peptide" evidence="5">
    <location>
        <begin position="1"/>
        <end position="22"/>
    </location>
</feature>
<protein>
    <submittedName>
        <fullName evidence="7">Transporter substrate-binding domain-containing protein</fullName>
    </submittedName>
</protein>
<comment type="subcellular location">
    <subcellularLocation>
        <location evidence="1">Cell envelope</location>
    </subcellularLocation>
</comment>
<gene>
    <name evidence="7" type="ORF">HX876_26045</name>
</gene>
<dbReference type="GO" id="GO:0030313">
    <property type="term" value="C:cell envelope"/>
    <property type="evidence" value="ECO:0007669"/>
    <property type="project" value="UniProtKB-SubCell"/>
</dbReference>
<evidence type="ECO:0000256" key="5">
    <source>
        <dbReference type="SAM" id="SignalP"/>
    </source>
</evidence>
<dbReference type="InterPro" id="IPR001638">
    <property type="entry name" value="Solute-binding_3/MltF_N"/>
</dbReference>
<dbReference type="RefSeq" id="WP_177063098.1">
    <property type="nucleotide sequence ID" value="NZ_JACAPS010000055.1"/>
</dbReference>
<dbReference type="Pfam" id="PF00497">
    <property type="entry name" value="SBP_bac_3"/>
    <property type="match status" value="1"/>
</dbReference>
<feature type="chain" id="PRO_5031533807" evidence="5">
    <location>
        <begin position="23"/>
        <end position="282"/>
    </location>
</feature>
<accession>A0A7Y7YG19</accession>
<dbReference type="EMBL" id="JACAQD010000035">
    <property type="protein sequence ID" value="NWC35837.1"/>
    <property type="molecule type" value="Genomic_DNA"/>
</dbReference>
<evidence type="ECO:0000259" key="6">
    <source>
        <dbReference type="SMART" id="SM00062"/>
    </source>
</evidence>
<dbReference type="InterPro" id="IPR018313">
    <property type="entry name" value="SBP_3_CS"/>
</dbReference>
<evidence type="ECO:0000313" key="7">
    <source>
        <dbReference type="EMBL" id="NWC35837.1"/>
    </source>
</evidence>
<dbReference type="Gene3D" id="3.40.190.10">
    <property type="entry name" value="Periplasmic binding protein-like II"/>
    <property type="match status" value="2"/>
</dbReference>
<evidence type="ECO:0000256" key="1">
    <source>
        <dbReference type="ARBA" id="ARBA00004196"/>
    </source>
</evidence>
<evidence type="ECO:0000313" key="8">
    <source>
        <dbReference type="Proteomes" id="UP000520592"/>
    </source>
</evidence>
<dbReference type="AlphaFoldDB" id="A0A7Y7YG19"/>
<evidence type="ECO:0000256" key="2">
    <source>
        <dbReference type="ARBA" id="ARBA00010333"/>
    </source>
</evidence>
<comment type="similarity">
    <text evidence="2 4">Belongs to the bacterial solute-binding protein 3 family.</text>
</comment>
<keyword evidence="3 5" id="KW-0732">Signal</keyword>
<evidence type="ECO:0000256" key="4">
    <source>
        <dbReference type="RuleBase" id="RU003744"/>
    </source>
</evidence>
<dbReference type="PROSITE" id="PS01039">
    <property type="entry name" value="SBP_BACTERIAL_3"/>
    <property type="match status" value="1"/>
</dbReference>
<dbReference type="SUPFAM" id="SSF53850">
    <property type="entry name" value="Periplasmic binding protein-like II"/>
    <property type="match status" value="1"/>
</dbReference>
<dbReference type="PANTHER" id="PTHR35936">
    <property type="entry name" value="MEMBRANE-BOUND LYTIC MUREIN TRANSGLYCOSYLASE F"/>
    <property type="match status" value="1"/>
</dbReference>
<organism evidence="7 8">
    <name type="scientific">Pseudomonas gingeri</name>
    <dbReference type="NCBI Taxonomy" id="117681"/>
    <lineage>
        <taxon>Bacteria</taxon>
        <taxon>Pseudomonadati</taxon>
        <taxon>Pseudomonadota</taxon>
        <taxon>Gammaproteobacteria</taxon>
        <taxon>Pseudomonadales</taxon>
        <taxon>Pseudomonadaceae</taxon>
        <taxon>Pseudomonas</taxon>
    </lineage>
</organism>
<comment type="caution">
    <text evidence="7">The sequence shown here is derived from an EMBL/GenBank/DDBJ whole genome shotgun (WGS) entry which is preliminary data.</text>
</comment>
<reference evidence="7 8" key="1">
    <citation type="submission" date="2020-04" db="EMBL/GenBank/DDBJ databases">
        <title>Molecular characterization of pseudomonads from Agaricus bisporus reveal novel blotch 2 pathogens in Western Europe.</title>
        <authorList>
            <person name="Taparia T."/>
            <person name="Krijger M."/>
            <person name="Haynes E."/>
            <person name="Elpinstone J.G."/>
            <person name="Noble R."/>
            <person name="Van Der Wolf J."/>
        </authorList>
    </citation>
    <scope>NUCLEOTIDE SEQUENCE [LARGE SCALE GENOMIC DNA]</scope>
    <source>
        <strain evidence="7 8">IPO3737</strain>
    </source>
</reference>
<sequence>MKIRRVLLALAITPCLVGAVIAQPVPESLTIATEGAYPPWNYTNADGTLGGYEIELVSKLCERMKVKCKVISQEWSGIIPGLSVGKYDAIVASMGVTEERKKVVGFSKPYAKAPNGFLTASDNSLKDLPSAGSSFDLTRSPKDAQAAIELLKTRLDGKVIGVQTGSTAATFVGQYLKGQDVREYPTFEQLGLELASGRIDLAVANVTAFKAAVDANPDGHLVATGPTFAGGVLGLGTINIALRPTDSALREAFDTAITSVNEDGTNKALTEKWFGVDISIHE</sequence>
<dbReference type="PANTHER" id="PTHR35936:SF19">
    <property type="entry name" value="AMINO-ACID-BINDING PROTEIN YXEM-RELATED"/>
    <property type="match status" value="1"/>
</dbReference>
<dbReference type="SMART" id="SM00062">
    <property type="entry name" value="PBPb"/>
    <property type="match status" value="1"/>
</dbReference>